<dbReference type="EMBL" id="AGNK02002558">
    <property type="status" value="NOT_ANNOTATED_CDS"/>
    <property type="molecule type" value="Genomic_DNA"/>
</dbReference>
<dbReference type="HOGENOM" id="CLU_3225546_0_0_1"/>
<protein>
    <submittedName>
        <fullName evidence="1">Uncharacterized protein</fullName>
    </submittedName>
</protein>
<name>K3Y3Y1_SETIT</name>
<dbReference type="Proteomes" id="UP000004995">
    <property type="component" value="Unassembled WGS sequence"/>
</dbReference>
<evidence type="ECO:0000313" key="1">
    <source>
        <dbReference type="EnsemblPlants" id="KQL11034"/>
    </source>
</evidence>
<dbReference type="InParanoid" id="K3Y3Y1"/>
<keyword evidence="2" id="KW-1185">Reference proteome</keyword>
<accession>K3Y3Y1</accession>
<proteinExistence type="predicted"/>
<organism evidence="1 2">
    <name type="scientific">Setaria italica</name>
    <name type="common">Foxtail millet</name>
    <name type="synonym">Panicum italicum</name>
    <dbReference type="NCBI Taxonomy" id="4555"/>
    <lineage>
        <taxon>Eukaryota</taxon>
        <taxon>Viridiplantae</taxon>
        <taxon>Streptophyta</taxon>
        <taxon>Embryophyta</taxon>
        <taxon>Tracheophyta</taxon>
        <taxon>Spermatophyta</taxon>
        <taxon>Magnoliopsida</taxon>
        <taxon>Liliopsida</taxon>
        <taxon>Poales</taxon>
        <taxon>Poaceae</taxon>
        <taxon>PACMAD clade</taxon>
        <taxon>Panicoideae</taxon>
        <taxon>Panicodae</taxon>
        <taxon>Paniceae</taxon>
        <taxon>Cenchrinae</taxon>
        <taxon>Setaria</taxon>
    </lineage>
</organism>
<dbReference type="EnsemblPlants" id="KQL11034">
    <property type="protein sequence ID" value="KQL11034"/>
    <property type="gene ID" value="SETIT_008919mg"/>
</dbReference>
<dbReference type="AlphaFoldDB" id="K3Y3Y1"/>
<reference evidence="1" key="2">
    <citation type="submission" date="2018-08" db="UniProtKB">
        <authorList>
            <consortium name="EnsemblPlants"/>
        </authorList>
    </citation>
    <scope>IDENTIFICATION</scope>
    <source>
        <strain evidence="1">Yugu1</strain>
    </source>
</reference>
<dbReference type="Gramene" id="KQL11034">
    <property type="protein sequence ID" value="KQL11034"/>
    <property type="gene ID" value="SETIT_008919mg"/>
</dbReference>
<evidence type="ECO:0000313" key="2">
    <source>
        <dbReference type="Proteomes" id="UP000004995"/>
    </source>
</evidence>
<reference evidence="2" key="1">
    <citation type="journal article" date="2012" name="Nat. Biotechnol.">
        <title>Reference genome sequence of the model plant Setaria.</title>
        <authorList>
            <person name="Bennetzen J.L."/>
            <person name="Schmutz J."/>
            <person name="Wang H."/>
            <person name="Percifield R."/>
            <person name="Hawkins J."/>
            <person name="Pontaroli A.C."/>
            <person name="Estep M."/>
            <person name="Feng L."/>
            <person name="Vaughn J.N."/>
            <person name="Grimwood J."/>
            <person name="Jenkins J."/>
            <person name="Barry K."/>
            <person name="Lindquist E."/>
            <person name="Hellsten U."/>
            <person name="Deshpande S."/>
            <person name="Wang X."/>
            <person name="Wu X."/>
            <person name="Mitros T."/>
            <person name="Triplett J."/>
            <person name="Yang X."/>
            <person name="Ye C.Y."/>
            <person name="Mauro-Herrera M."/>
            <person name="Wang L."/>
            <person name="Li P."/>
            <person name="Sharma M."/>
            <person name="Sharma R."/>
            <person name="Ronald P.C."/>
            <person name="Panaud O."/>
            <person name="Kellogg E.A."/>
            <person name="Brutnell T.P."/>
            <person name="Doust A.N."/>
            <person name="Tuskan G.A."/>
            <person name="Rokhsar D."/>
            <person name="Devos K.M."/>
        </authorList>
    </citation>
    <scope>NUCLEOTIDE SEQUENCE [LARGE SCALE GENOMIC DNA]</scope>
    <source>
        <strain evidence="2">cv. Yugu1</strain>
    </source>
</reference>
<sequence>MHDAYRSPYSCMTPIRPSVTHVQLRVDTGGRKSRRGLYVGRSCP</sequence>